<evidence type="ECO:0000313" key="2">
    <source>
        <dbReference type="Proteomes" id="UP000185596"/>
    </source>
</evidence>
<dbReference type="Pfam" id="PF10824">
    <property type="entry name" value="T7SS_ESX_EspC"/>
    <property type="match status" value="1"/>
</dbReference>
<protein>
    <recommendedName>
        <fullName evidence="3">ESX-1 secretion-associated protein</fullName>
    </recommendedName>
</protein>
<proteinExistence type="predicted"/>
<accession>A0A1Q8CRQ0</accession>
<gene>
    <name evidence="1" type="ORF">BU204_13150</name>
</gene>
<keyword evidence="2" id="KW-1185">Reference proteome</keyword>
<comment type="caution">
    <text evidence="1">The sequence shown here is derived from an EMBL/GenBank/DDBJ whole genome shotgun (WGS) entry which is preliminary data.</text>
</comment>
<evidence type="ECO:0008006" key="3">
    <source>
        <dbReference type="Google" id="ProtNLM"/>
    </source>
</evidence>
<name>A0A1Q8CRQ0_9PSEU</name>
<dbReference type="RefSeq" id="WP_075125933.1">
    <property type="nucleotide sequence ID" value="NZ_MSIE01000021.1"/>
</dbReference>
<organism evidence="1 2">
    <name type="scientific">Actinophytocola xanthii</name>
    <dbReference type="NCBI Taxonomy" id="1912961"/>
    <lineage>
        <taxon>Bacteria</taxon>
        <taxon>Bacillati</taxon>
        <taxon>Actinomycetota</taxon>
        <taxon>Actinomycetes</taxon>
        <taxon>Pseudonocardiales</taxon>
        <taxon>Pseudonocardiaceae</taxon>
    </lineage>
</organism>
<dbReference type="STRING" id="1912961.BU204_13150"/>
<reference evidence="1 2" key="1">
    <citation type="submission" date="2016-12" db="EMBL/GenBank/DDBJ databases">
        <title>The draft genome sequence of Actinophytocola sp. 11-183.</title>
        <authorList>
            <person name="Wang W."/>
            <person name="Yuan L."/>
        </authorList>
    </citation>
    <scope>NUCLEOTIDE SEQUENCE [LARGE SCALE GENOMIC DNA]</scope>
    <source>
        <strain evidence="1 2">11-183</strain>
    </source>
</reference>
<dbReference type="InterPro" id="IPR022536">
    <property type="entry name" value="EspC"/>
</dbReference>
<dbReference type="EMBL" id="MSIE01000021">
    <property type="protein sequence ID" value="OLF17042.1"/>
    <property type="molecule type" value="Genomic_DNA"/>
</dbReference>
<evidence type="ECO:0000313" key="1">
    <source>
        <dbReference type="EMBL" id="OLF17042.1"/>
    </source>
</evidence>
<dbReference type="AlphaFoldDB" id="A0A1Q8CRQ0"/>
<dbReference type="GO" id="GO:0009306">
    <property type="term" value="P:protein secretion"/>
    <property type="evidence" value="ECO:0007669"/>
    <property type="project" value="InterPro"/>
</dbReference>
<sequence>MAIDGFAVVPADLRAAADDLSRLGGELDQNVALRYSMNPREIGHPELEPRIEEFQRLVAAAVTSLRDDALEAGERLRLTAACYEETDEARATDIRASLPTDPR</sequence>
<dbReference type="Proteomes" id="UP000185596">
    <property type="component" value="Unassembled WGS sequence"/>
</dbReference>